<evidence type="ECO:0000313" key="2">
    <source>
        <dbReference type="EMBL" id="WMV29364.1"/>
    </source>
</evidence>
<dbReference type="EMBL" id="CP133616">
    <property type="protein sequence ID" value="WMV29364.1"/>
    <property type="molecule type" value="Genomic_DNA"/>
</dbReference>
<dbReference type="Proteomes" id="UP001234989">
    <property type="component" value="Chromosome 5"/>
</dbReference>
<gene>
    <name evidence="2" type="ORF">MTR67_022749</name>
</gene>
<keyword evidence="1" id="KW-0812">Transmembrane</keyword>
<evidence type="ECO:0000256" key="1">
    <source>
        <dbReference type="SAM" id="Phobius"/>
    </source>
</evidence>
<accession>A0AAF0TRK2</accession>
<feature type="non-terminal residue" evidence="2">
    <location>
        <position position="1"/>
    </location>
</feature>
<keyword evidence="1" id="KW-0472">Membrane</keyword>
<feature type="transmembrane region" description="Helical" evidence="1">
    <location>
        <begin position="29"/>
        <end position="46"/>
    </location>
</feature>
<organism evidence="2 3">
    <name type="scientific">Solanum verrucosum</name>
    <dbReference type="NCBI Taxonomy" id="315347"/>
    <lineage>
        <taxon>Eukaryota</taxon>
        <taxon>Viridiplantae</taxon>
        <taxon>Streptophyta</taxon>
        <taxon>Embryophyta</taxon>
        <taxon>Tracheophyta</taxon>
        <taxon>Spermatophyta</taxon>
        <taxon>Magnoliopsida</taxon>
        <taxon>eudicotyledons</taxon>
        <taxon>Gunneridae</taxon>
        <taxon>Pentapetalae</taxon>
        <taxon>asterids</taxon>
        <taxon>lamiids</taxon>
        <taxon>Solanales</taxon>
        <taxon>Solanaceae</taxon>
        <taxon>Solanoideae</taxon>
        <taxon>Solaneae</taxon>
        <taxon>Solanum</taxon>
    </lineage>
</organism>
<keyword evidence="3" id="KW-1185">Reference proteome</keyword>
<proteinExistence type="predicted"/>
<keyword evidence="1" id="KW-1133">Transmembrane helix</keyword>
<evidence type="ECO:0000313" key="3">
    <source>
        <dbReference type="Proteomes" id="UP001234989"/>
    </source>
</evidence>
<sequence>FSKICAAADHSTSLVEIVDQLGNPPFGRFHYRLALSFSIVVFWIIGRHSTASQNCSVTRQLLIFTTDLIFSLRAQNTGTKGEDKTFWRLTERFSKICASADDSASLVEITDQLGDPPFGRFRRRLGQFFNIVIIWIIGRHGTASRNCSVTCRLLLFTVGLIFSFRAQHTGTKGEDKTFWRLAKRFR</sequence>
<dbReference type="AlphaFoldDB" id="A0AAF0TRK2"/>
<protein>
    <submittedName>
        <fullName evidence="2">Uncharacterized protein</fullName>
    </submittedName>
</protein>
<name>A0AAF0TRK2_SOLVR</name>
<reference evidence="2" key="1">
    <citation type="submission" date="2023-08" db="EMBL/GenBank/DDBJ databases">
        <title>A de novo genome assembly of Solanum verrucosum Schlechtendal, a Mexican diploid species geographically isolated from the other diploid A-genome species in potato relatives.</title>
        <authorList>
            <person name="Hosaka K."/>
        </authorList>
    </citation>
    <scope>NUCLEOTIDE SEQUENCE</scope>
    <source>
        <tissue evidence="2">Young leaves</tissue>
    </source>
</reference>